<evidence type="ECO:0000259" key="8">
    <source>
        <dbReference type="PROSITE" id="PS50109"/>
    </source>
</evidence>
<dbReference type="AlphaFoldDB" id="A0A6N0HVS1"/>
<evidence type="ECO:0000256" key="2">
    <source>
        <dbReference type="ARBA" id="ARBA00012438"/>
    </source>
</evidence>
<gene>
    <name evidence="9" type="ORF">HUE57_08335</name>
</gene>
<dbReference type="PRINTS" id="PR00344">
    <property type="entry name" value="BCTRLSENSOR"/>
</dbReference>
<dbReference type="SUPFAM" id="SSF55874">
    <property type="entry name" value="ATPase domain of HSP90 chaperone/DNA topoisomerase II/histidine kinase"/>
    <property type="match status" value="1"/>
</dbReference>
<keyword evidence="4" id="KW-0597">Phosphoprotein</keyword>
<dbReference type="InterPro" id="IPR036061">
    <property type="entry name" value="CheW-like_dom_sf"/>
</dbReference>
<keyword evidence="6" id="KW-0418">Kinase</keyword>
<protein>
    <recommendedName>
        <fullName evidence="3">Chemotaxis protein CheA</fullName>
        <ecNumber evidence="2">2.7.13.3</ecNumber>
    </recommendedName>
</protein>
<sequence>MLEELNEAMEGAEVDEFGLSLLGTAIDKAGECRQILTERLTDLDAFERRNTRLADRLSREVISSRMRPFIEGVHGFNRMVRDISKSLGKEVKFEIRGKDTKVDRDILDKIEAPLNHMVRNALDHGLETPEERLAAGKPAEGRLLLEAVHNSGMLSIIVKDDGRGVDQEALRKKIVARGMVSEQMATDLSESELLDFLFLPSFSTREQVSEISGRGVGLDVVHSTMQEMRGVLHATSTLGEGMRIHLQLPLSLSTIRALMIDVGGESYAVPLARIERTMMVPRDQLKIMEGRQYVIVDEASIGLLQAHRESLFCESLFWASSPSKQQKLHATVYACGAPTVLRTLRNHLFAALHNSLSDSTPT</sequence>
<dbReference type="SMART" id="SM00387">
    <property type="entry name" value="HATPase_c"/>
    <property type="match status" value="1"/>
</dbReference>
<evidence type="ECO:0000256" key="5">
    <source>
        <dbReference type="ARBA" id="ARBA00022679"/>
    </source>
</evidence>
<dbReference type="GO" id="GO:0007165">
    <property type="term" value="P:signal transduction"/>
    <property type="evidence" value="ECO:0007669"/>
    <property type="project" value="InterPro"/>
</dbReference>
<dbReference type="InterPro" id="IPR036890">
    <property type="entry name" value="HATPase_C_sf"/>
</dbReference>
<dbReference type="Proteomes" id="UP000509658">
    <property type="component" value="Chromosome"/>
</dbReference>
<keyword evidence="5" id="KW-0808">Transferase</keyword>
<name>A0A6N0HVS1_9GAMM</name>
<proteinExistence type="predicted"/>
<dbReference type="RefSeq" id="WP_174673013.1">
    <property type="nucleotide sequence ID" value="NZ_CP054491.1"/>
</dbReference>
<dbReference type="EC" id="2.7.13.3" evidence="2"/>
<comment type="catalytic activity">
    <reaction evidence="1">
        <text>ATP + protein L-histidine = ADP + protein N-phospho-L-histidine.</text>
        <dbReference type="EC" id="2.7.13.3"/>
    </reaction>
</comment>
<dbReference type="GO" id="GO:0006935">
    <property type="term" value="P:chemotaxis"/>
    <property type="evidence" value="ECO:0007669"/>
    <property type="project" value="InterPro"/>
</dbReference>
<dbReference type="Gene3D" id="3.30.565.10">
    <property type="entry name" value="Histidine kinase-like ATPase, C-terminal domain"/>
    <property type="match status" value="1"/>
</dbReference>
<dbReference type="InterPro" id="IPR003594">
    <property type="entry name" value="HATPase_dom"/>
</dbReference>
<dbReference type="PROSITE" id="PS50109">
    <property type="entry name" value="HIS_KIN"/>
    <property type="match status" value="1"/>
</dbReference>
<evidence type="ECO:0000256" key="7">
    <source>
        <dbReference type="ARBA" id="ARBA00035100"/>
    </source>
</evidence>
<evidence type="ECO:0000256" key="6">
    <source>
        <dbReference type="ARBA" id="ARBA00022777"/>
    </source>
</evidence>
<evidence type="ECO:0000256" key="3">
    <source>
        <dbReference type="ARBA" id="ARBA00021495"/>
    </source>
</evidence>
<dbReference type="SUPFAM" id="SSF50341">
    <property type="entry name" value="CheW-like"/>
    <property type="match status" value="1"/>
</dbReference>
<evidence type="ECO:0000313" key="9">
    <source>
        <dbReference type="EMBL" id="QKQ26291.1"/>
    </source>
</evidence>
<dbReference type="InterPro" id="IPR004358">
    <property type="entry name" value="Sig_transdc_His_kin-like_C"/>
</dbReference>
<dbReference type="EMBL" id="CP054491">
    <property type="protein sequence ID" value="QKQ26291.1"/>
    <property type="molecule type" value="Genomic_DNA"/>
</dbReference>
<keyword evidence="10" id="KW-1185">Reference proteome</keyword>
<dbReference type="InterPro" id="IPR051315">
    <property type="entry name" value="Bact_Chemotaxis_CheA"/>
</dbReference>
<dbReference type="FunFam" id="3.30.565.10:FF:000016">
    <property type="entry name" value="Chemotaxis protein CheA, putative"/>
    <property type="match status" value="1"/>
</dbReference>
<accession>A0A6N0HVS1</accession>
<dbReference type="PANTHER" id="PTHR43395">
    <property type="entry name" value="SENSOR HISTIDINE KINASE CHEA"/>
    <property type="match status" value="1"/>
</dbReference>
<evidence type="ECO:0000313" key="10">
    <source>
        <dbReference type="Proteomes" id="UP000509658"/>
    </source>
</evidence>
<dbReference type="KEGG" id="rev:HUE57_08335"/>
<evidence type="ECO:0000256" key="4">
    <source>
        <dbReference type="ARBA" id="ARBA00022553"/>
    </source>
</evidence>
<feature type="domain" description="Histidine kinase" evidence="8">
    <location>
        <begin position="114"/>
        <end position="252"/>
    </location>
</feature>
<dbReference type="PANTHER" id="PTHR43395:SF1">
    <property type="entry name" value="CHEMOTAXIS PROTEIN CHEA"/>
    <property type="match status" value="1"/>
</dbReference>
<organism evidence="9 10">
    <name type="scientific">Candidatus Reidiella endopervernicosa</name>
    <dbReference type="NCBI Taxonomy" id="2738883"/>
    <lineage>
        <taxon>Bacteria</taxon>
        <taxon>Pseudomonadati</taxon>
        <taxon>Pseudomonadota</taxon>
        <taxon>Gammaproteobacteria</taxon>
        <taxon>Candidatus Reidiella</taxon>
    </lineage>
</organism>
<evidence type="ECO:0000256" key="1">
    <source>
        <dbReference type="ARBA" id="ARBA00000085"/>
    </source>
</evidence>
<dbReference type="InterPro" id="IPR005467">
    <property type="entry name" value="His_kinase_dom"/>
</dbReference>
<reference evidence="9 10" key="1">
    <citation type="submission" date="2020-05" db="EMBL/GenBank/DDBJ databases">
        <title>Horizontal transmission and recombination maintain forever young bacterial symbiont genomes.</title>
        <authorList>
            <person name="Russell S.L."/>
            <person name="Pepper-Tunick E."/>
            <person name="Svedberg J."/>
            <person name="Byrne A."/>
            <person name="Ruelas Castillo J."/>
            <person name="Vollmers C."/>
            <person name="Beinart R.A."/>
            <person name="Corbett-Detig R."/>
        </authorList>
    </citation>
    <scope>NUCLEOTIDE SEQUENCE [LARGE SCALE GENOMIC DNA]</scope>
    <source>
        <strain evidence="9">Santa_Monica_outfall</strain>
    </source>
</reference>
<comment type="function">
    <text evidence="7">Involved in the transmission of sensory signals from the chemoreceptors to the flagellar motors. CheA is autophosphorylated; it can transfer its phosphate group to either CheB or CheY.</text>
</comment>
<dbReference type="Pfam" id="PF02518">
    <property type="entry name" value="HATPase_c"/>
    <property type="match status" value="1"/>
</dbReference>
<dbReference type="GO" id="GO:0004673">
    <property type="term" value="F:protein histidine kinase activity"/>
    <property type="evidence" value="ECO:0007669"/>
    <property type="project" value="UniProtKB-EC"/>
</dbReference>